<name>A0A1T4JI49_TREPO</name>
<accession>A0A1T4JI49</accession>
<evidence type="ECO:0008006" key="4">
    <source>
        <dbReference type="Google" id="ProtNLM"/>
    </source>
</evidence>
<evidence type="ECO:0000313" key="2">
    <source>
        <dbReference type="EMBL" id="SJZ29850.1"/>
    </source>
</evidence>
<feature type="chain" id="PRO_5012549502" description="Lipoprotein" evidence="1">
    <location>
        <begin position="24"/>
        <end position="171"/>
    </location>
</feature>
<dbReference type="Proteomes" id="UP000190423">
    <property type="component" value="Unassembled WGS sequence"/>
</dbReference>
<sequence length="171" mass="18979">MKKNYFMVKAVFLLAAAVLPVLLGSCSKKNVQSDAPDSETALQSYAGSSVTENGIKIDFDFTALNATMVYSEVFNMLVEPAHYNGKKIRVRGTFSSFIPNGKTERAYMVVVSDEHACCQQGIEFKLSGVCSFPKDYPPLDSEIEIIGTFILTQTEEGYDYFYIACDEITEL</sequence>
<keyword evidence="3" id="KW-1185">Reference proteome</keyword>
<evidence type="ECO:0000313" key="3">
    <source>
        <dbReference type="Proteomes" id="UP000190423"/>
    </source>
</evidence>
<gene>
    <name evidence="2" type="ORF">SAMN02745149_00302</name>
</gene>
<keyword evidence="1" id="KW-0732">Signal</keyword>
<proteinExistence type="predicted"/>
<dbReference type="EMBL" id="FUWG01000002">
    <property type="protein sequence ID" value="SJZ29850.1"/>
    <property type="molecule type" value="Genomic_DNA"/>
</dbReference>
<dbReference type="STRING" id="261392.SAMN02745149_00302"/>
<organism evidence="2 3">
    <name type="scientific">Treponema porcinum</name>
    <dbReference type="NCBI Taxonomy" id="261392"/>
    <lineage>
        <taxon>Bacteria</taxon>
        <taxon>Pseudomonadati</taxon>
        <taxon>Spirochaetota</taxon>
        <taxon>Spirochaetia</taxon>
        <taxon>Spirochaetales</taxon>
        <taxon>Treponemataceae</taxon>
        <taxon>Treponema</taxon>
    </lineage>
</organism>
<dbReference type="PROSITE" id="PS51257">
    <property type="entry name" value="PROKAR_LIPOPROTEIN"/>
    <property type="match status" value="1"/>
</dbReference>
<protein>
    <recommendedName>
        <fullName evidence="4">Lipoprotein</fullName>
    </recommendedName>
</protein>
<dbReference type="OrthoDB" id="359707at2"/>
<evidence type="ECO:0000256" key="1">
    <source>
        <dbReference type="SAM" id="SignalP"/>
    </source>
</evidence>
<dbReference type="AlphaFoldDB" id="A0A1T4JI49"/>
<reference evidence="2 3" key="1">
    <citation type="submission" date="2017-02" db="EMBL/GenBank/DDBJ databases">
        <authorList>
            <person name="Peterson S.W."/>
        </authorList>
    </citation>
    <scope>NUCLEOTIDE SEQUENCE [LARGE SCALE GENOMIC DNA]</scope>
    <source>
        <strain evidence="2 3">ATCC BAA-908</strain>
    </source>
</reference>
<dbReference type="GeneID" id="78315624"/>
<feature type="signal peptide" evidence="1">
    <location>
        <begin position="1"/>
        <end position="23"/>
    </location>
</feature>
<dbReference type="RefSeq" id="WP_078932213.1">
    <property type="nucleotide sequence ID" value="NZ_FUWG01000002.1"/>
</dbReference>